<dbReference type="AlphaFoldDB" id="A0A6A6ZIJ6"/>
<evidence type="ECO:0000313" key="2">
    <source>
        <dbReference type="Proteomes" id="UP000799424"/>
    </source>
</evidence>
<reference evidence="1" key="1">
    <citation type="journal article" date="2020" name="Stud. Mycol.">
        <title>101 Dothideomycetes genomes: a test case for predicting lifestyles and emergence of pathogens.</title>
        <authorList>
            <person name="Haridas S."/>
            <person name="Albert R."/>
            <person name="Binder M."/>
            <person name="Bloem J."/>
            <person name="Labutti K."/>
            <person name="Salamov A."/>
            <person name="Andreopoulos B."/>
            <person name="Baker S."/>
            <person name="Barry K."/>
            <person name="Bills G."/>
            <person name="Bluhm B."/>
            <person name="Cannon C."/>
            <person name="Castanera R."/>
            <person name="Culley D."/>
            <person name="Daum C."/>
            <person name="Ezra D."/>
            <person name="Gonzalez J."/>
            <person name="Henrissat B."/>
            <person name="Kuo A."/>
            <person name="Liang C."/>
            <person name="Lipzen A."/>
            <person name="Lutzoni F."/>
            <person name="Magnuson J."/>
            <person name="Mondo S."/>
            <person name="Nolan M."/>
            <person name="Ohm R."/>
            <person name="Pangilinan J."/>
            <person name="Park H.-J."/>
            <person name="Ramirez L."/>
            <person name="Alfaro M."/>
            <person name="Sun H."/>
            <person name="Tritt A."/>
            <person name="Yoshinaga Y."/>
            <person name="Zwiers L.-H."/>
            <person name="Turgeon B."/>
            <person name="Goodwin S."/>
            <person name="Spatafora J."/>
            <person name="Crous P."/>
            <person name="Grigoriev I."/>
        </authorList>
    </citation>
    <scope>NUCLEOTIDE SEQUENCE</scope>
    <source>
        <strain evidence="1">CBS 113818</strain>
    </source>
</reference>
<dbReference type="InterPro" id="IPR036397">
    <property type="entry name" value="RNaseH_sf"/>
</dbReference>
<dbReference type="EMBL" id="MU006239">
    <property type="protein sequence ID" value="KAF2820806.1"/>
    <property type="molecule type" value="Genomic_DNA"/>
</dbReference>
<gene>
    <name evidence="1" type="ORF">CC86DRAFT_411629</name>
</gene>
<dbReference type="Proteomes" id="UP000799424">
    <property type="component" value="Unassembled WGS sequence"/>
</dbReference>
<organism evidence="1 2">
    <name type="scientific">Ophiobolus disseminans</name>
    <dbReference type="NCBI Taxonomy" id="1469910"/>
    <lineage>
        <taxon>Eukaryota</taxon>
        <taxon>Fungi</taxon>
        <taxon>Dikarya</taxon>
        <taxon>Ascomycota</taxon>
        <taxon>Pezizomycotina</taxon>
        <taxon>Dothideomycetes</taxon>
        <taxon>Pleosporomycetidae</taxon>
        <taxon>Pleosporales</taxon>
        <taxon>Pleosporineae</taxon>
        <taxon>Phaeosphaeriaceae</taxon>
        <taxon>Ophiobolus</taxon>
    </lineage>
</organism>
<dbReference type="GO" id="GO:0003676">
    <property type="term" value="F:nucleic acid binding"/>
    <property type="evidence" value="ECO:0007669"/>
    <property type="project" value="InterPro"/>
</dbReference>
<evidence type="ECO:0000313" key="1">
    <source>
        <dbReference type="EMBL" id="KAF2820806.1"/>
    </source>
</evidence>
<name>A0A6A6ZIJ6_9PLEO</name>
<dbReference type="Gene3D" id="3.30.420.10">
    <property type="entry name" value="Ribonuclease H-like superfamily/Ribonuclease H"/>
    <property type="match status" value="1"/>
</dbReference>
<keyword evidence="2" id="KW-1185">Reference proteome</keyword>
<protein>
    <recommendedName>
        <fullName evidence="3">Tc1-like transposase DDE domain-containing protein</fullName>
    </recommendedName>
</protein>
<sequence length="192" mass="22567">MTSPKYQRDIKRDTRDLAKYAKENIQYDKDHKPDPDKQKHFHIYAVLGYNFAFAIPYNAGNLNGKMNTNTYINVILPAILSYIPHKGGDYILWQDRDSAHISKWTLNWMDTHGMPYILSSPKSPDMSIIETWVSPLRRKFFSKKCTTEEQGVKQFYTVFKELKPERINGTIDAYPNRLIKIRDYYQGLASKY</sequence>
<dbReference type="OrthoDB" id="3792031at2759"/>
<evidence type="ECO:0008006" key="3">
    <source>
        <dbReference type="Google" id="ProtNLM"/>
    </source>
</evidence>
<proteinExistence type="predicted"/>
<accession>A0A6A6ZIJ6</accession>